<protein>
    <submittedName>
        <fullName evidence="3">Uncharacterized protein</fullName>
    </submittedName>
</protein>
<name>A0ABU7JIS6_9GAMM</name>
<reference evidence="3 4" key="1">
    <citation type="submission" date="2023-06" db="EMBL/GenBank/DDBJ databases">
        <title>Alkalimonas sp., MEB004 an alkaliphilic bacterium isolated from Lonar Lake, India.</title>
        <authorList>
            <person name="Joshi A."/>
            <person name="Thite S."/>
        </authorList>
    </citation>
    <scope>NUCLEOTIDE SEQUENCE [LARGE SCALE GENOMIC DNA]</scope>
    <source>
        <strain evidence="3 4">MEB004</strain>
    </source>
</reference>
<feature type="region of interest" description="Disordered" evidence="2">
    <location>
        <begin position="25"/>
        <end position="80"/>
    </location>
</feature>
<evidence type="ECO:0000256" key="2">
    <source>
        <dbReference type="SAM" id="MobiDB-lite"/>
    </source>
</evidence>
<keyword evidence="4" id="KW-1185">Reference proteome</keyword>
<proteinExistence type="predicted"/>
<evidence type="ECO:0000313" key="4">
    <source>
        <dbReference type="Proteomes" id="UP001339167"/>
    </source>
</evidence>
<dbReference type="RefSeq" id="WP_330088904.1">
    <property type="nucleotide sequence ID" value="NZ_JAUGZK010000014.1"/>
</dbReference>
<keyword evidence="1" id="KW-0175">Coiled coil</keyword>
<dbReference type="Proteomes" id="UP001339167">
    <property type="component" value="Unassembled WGS sequence"/>
</dbReference>
<feature type="compositionally biased region" description="Pro residues" evidence="2">
    <location>
        <begin position="46"/>
        <end position="57"/>
    </location>
</feature>
<gene>
    <name evidence="3" type="ORF">QWF21_15240</name>
</gene>
<comment type="caution">
    <text evidence="3">The sequence shown here is derived from an EMBL/GenBank/DDBJ whole genome shotgun (WGS) entry which is preliminary data.</text>
</comment>
<evidence type="ECO:0000256" key="1">
    <source>
        <dbReference type="SAM" id="Coils"/>
    </source>
</evidence>
<accession>A0ABU7JIS6</accession>
<organism evidence="3 4">
    <name type="scientific">Alkalimonas mucilaginosa</name>
    <dbReference type="NCBI Taxonomy" id="3057676"/>
    <lineage>
        <taxon>Bacteria</taxon>
        <taxon>Pseudomonadati</taxon>
        <taxon>Pseudomonadota</taxon>
        <taxon>Gammaproteobacteria</taxon>
        <taxon>Alkalimonas</taxon>
    </lineage>
</organism>
<sequence length="166" mass="18944">MLIIPQTSGSEYQALRQRLREDNKADLYPLPVKQPVQDSKNEIQPQPVPDVRPTPIPEPDRVTLGQAAPGSEGLSLTYRPDGRVPEQVTERVDYLSQMMQAMTDAKVGFDREKYEELQEKIDEILAKEELTDADRSKLEALEQEQRRLFEVAAKRLAEKAVNEEKV</sequence>
<evidence type="ECO:0000313" key="3">
    <source>
        <dbReference type="EMBL" id="MEE2025591.1"/>
    </source>
</evidence>
<dbReference type="EMBL" id="JAUGZK010000014">
    <property type="protein sequence ID" value="MEE2025591.1"/>
    <property type="molecule type" value="Genomic_DNA"/>
</dbReference>
<feature type="coiled-coil region" evidence="1">
    <location>
        <begin position="107"/>
        <end position="134"/>
    </location>
</feature>